<name>A0A2I0B816_9ASPA</name>
<sequence length="52" mass="6157">MNSLTDELAKDKWERSMTFWHQPMMIMRFLTSILTPKAGWTKSYGTFRQGNS</sequence>
<dbReference type="Proteomes" id="UP000236161">
    <property type="component" value="Unassembled WGS sequence"/>
</dbReference>
<dbReference type="EMBL" id="KZ451906">
    <property type="protein sequence ID" value="PKA63945.1"/>
    <property type="molecule type" value="Genomic_DNA"/>
</dbReference>
<reference evidence="1 2" key="1">
    <citation type="journal article" date="2017" name="Nature">
        <title>The Apostasia genome and the evolution of orchids.</title>
        <authorList>
            <person name="Zhang G.Q."/>
            <person name="Liu K.W."/>
            <person name="Li Z."/>
            <person name="Lohaus R."/>
            <person name="Hsiao Y.Y."/>
            <person name="Niu S.C."/>
            <person name="Wang J.Y."/>
            <person name="Lin Y.C."/>
            <person name="Xu Q."/>
            <person name="Chen L.J."/>
            <person name="Yoshida K."/>
            <person name="Fujiwara S."/>
            <person name="Wang Z.W."/>
            <person name="Zhang Y.Q."/>
            <person name="Mitsuda N."/>
            <person name="Wang M."/>
            <person name="Liu G.H."/>
            <person name="Pecoraro L."/>
            <person name="Huang H.X."/>
            <person name="Xiao X.J."/>
            <person name="Lin M."/>
            <person name="Wu X.Y."/>
            <person name="Wu W.L."/>
            <person name="Chen Y.Y."/>
            <person name="Chang S.B."/>
            <person name="Sakamoto S."/>
            <person name="Ohme-Takagi M."/>
            <person name="Yagi M."/>
            <person name="Zeng S.J."/>
            <person name="Shen C.Y."/>
            <person name="Yeh C.M."/>
            <person name="Luo Y.B."/>
            <person name="Tsai W.C."/>
            <person name="Van de Peer Y."/>
            <person name="Liu Z.J."/>
        </authorList>
    </citation>
    <scope>NUCLEOTIDE SEQUENCE [LARGE SCALE GENOMIC DNA]</scope>
    <source>
        <strain evidence="2">cv. Shenzhen</strain>
        <tissue evidence="1">Stem</tissue>
    </source>
</reference>
<protein>
    <submittedName>
        <fullName evidence="1">Uncharacterized protein</fullName>
    </submittedName>
</protein>
<accession>A0A2I0B816</accession>
<evidence type="ECO:0000313" key="1">
    <source>
        <dbReference type="EMBL" id="PKA63945.1"/>
    </source>
</evidence>
<dbReference type="AlphaFoldDB" id="A0A2I0B816"/>
<organism evidence="1 2">
    <name type="scientific">Apostasia shenzhenica</name>
    <dbReference type="NCBI Taxonomy" id="1088818"/>
    <lineage>
        <taxon>Eukaryota</taxon>
        <taxon>Viridiplantae</taxon>
        <taxon>Streptophyta</taxon>
        <taxon>Embryophyta</taxon>
        <taxon>Tracheophyta</taxon>
        <taxon>Spermatophyta</taxon>
        <taxon>Magnoliopsida</taxon>
        <taxon>Liliopsida</taxon>
        <taxon>Asparagales</taxon>
        <taxon>Orchidaceae</taxon>
        <taxon>Apostasioideae</taxon>
        <taxon>Apostasia</taxon>
    </lineage>
</organism>
<proteinExistence type="predicted"/>
<keyword evidence="2" id="KW-1185">Reference proteome</keyword>
<gene>
    <name evidence="1" type="ORF">AXF42_Ash004955</name>
</gene>
<evidence type="ECO:0000313" key="2">
    <source>
        <dbReference type="Proteomes" id="UP000236161"/>
    </source>
</evidence>